<accession>A0ABN2Z6R1</accession>
<protein>
    <submittedName>
        <fullName evidence="2">TIGR03086 family metal-binding protein</fullName>
    </submittedName>
</protein>
<dbReference type="Gene3D" id="1.20.120.450">
    <property type="entry name" value="dinb family like domain"/>
    <property type="match status" value="1"/>
</dbReference>
<reference evidence="2 3" key="1">
    <citation type="journal article" date="2019" name="Int. J. Syst. Evol. Microbiol.">
        <title>The Global Catalogue of Microorganisms (GCM) 10K type strain sequencing project: providing services to taxonomists for standard genome sequencing and annotation.</title>
        <authorList>
            <consortium name="The Broad Institute Genomics Platform"/>
            <consortium name="The Broad Institute Genome Sequencing Center for Infectious Disease"/>
            <person name="Wu L."/>
            <person name="Ma J."/>
        </authorList>
    </citation>
    <scope>NUCLEOTIDE SEQUENCE [LARGE SCALE GENOMIC DNA]</scope>
    <source>
        <strain evidence="2 3">JCM 15481</strain>
    </source>
</reference>
<sequence>MAANETLALHAAALDLFEGHVHRVRPDQWSRPTPCTDWSVRDLVNHMTVEQLWVPPILAGDTIEELGDRFDGDQLGDDPVAVWDDAAAEARAAFAEPVALARTVHLSYGDSPAEAYCLEMAVDAVVHSWDLARGIGADDVLPAELAEFALERVEPQAPMLASSGLFADPVPVPADADAQTRLLGLTGRRP</sequence>
<dbReference type="Proteomes" id="UP001500443">
    <property type="component" value="Unassembled WGS sequence"/>
</dbReference>
<dbReference type="SUPFAM" id="SSF109854">
    <property type="entry name" value="DinB/YfiT-like putative metalloenzymes"/>
    <property type="match status" value="1"/>
</dbReference>
<comment type="caution">
    <text evidence="2">The sequence shown here is derived from an EMBL/GenBank/DDBJ whole genome shotgun (WGS) entry which is preliminary data.</text>
</comment>
<organism evidence="2 3">
    <name type="scientific">Streptomyces synnematoformans</name>
    <dbReference type="NCBI Taxonomy" id="415721"/>
    <lineage>
        <taxon>Bacteria</taxon>
        <taxon>Bacillati</taxon>
        <taxon>Actinomycetota</taxon>
        <taxon>Actinomycetes</taxon>
        <taxon>Kitasatosporales</taxon>
        <taxon>Streptomycetaceae</taxon>
        <taxon>Streptomyces</taxon>
    </lineage>
</organism>
<dbReference type="NCBIfam" id="TIGR03086">
    <property type="entry name" value="TIGR03086 family metal-binding protein"/>
    <property type="match status" value="1"/>
</dbReference>
<dbReference type="RefSeq" id="WP_344291969.1">
    <property type="nucleotide sequence ID" value="NZ_BAAAPF010000186.1"/>
</dbReference>
<dbReference type="EMBL" id="BAAAPF010000186">
    <property type="protein sequence ID" value="GAA2137585.1"/>
    <property type="molecule type" value="Genomic_DNA"/>
</dbReference>
<evidence type="ECO:0000313" key="2">
    <source>
        <dbReference type="EMBL" id="GAA2137585.1"/>
    </source>
</evidence>
<dbReference type="Pfam" id="PF11716">
    <property type="entry name" value="MDMPI_N"/>
    <property type="match status" value="1"/>
</dbReference>
<proteinExistence type="predicted"/>
<evidence type="ECO:0000313" key="3">
    <source>
        <dbReference type="Proteomes" id="UP001500443"/>
    </source>
</evidence>
<name>A0ABN2Z6R1_9ACTN</name>
<dbReference type="InterPro" id="IPR017517">
    <property type="entry name" value="Maleyloyr_isom"/>
</dbReference>
<evidence type="ECO:0000259" key="1">
    <source>
        <dbReference type="Pfam" id="PF11716"/>
    </source>
</evidence>
<dbReference type="NCBIfam" id="TIGR03083">
    <property type="entry name" value="maleylpyruvate isomerase family mycothiol-dependent enzyme"/>
    <property type="match status" value="1"/>
</dbReference>
<gene>
    <name evidence="2" type="ORF">GCM10009802_46780</name>
</gene>
<dbReference type="InterPro" id="IPR017520">
    <property type="entry name" value="CHP03086"/>
</dbReference>
<keyword evidence="3" id="KW-1185">Reference proteome</keyword>
<dbReference type="InterPro" id="IPR024344">
    <property type="entry name" value="MDMPI_metal-binding"/>
</dbReference>
<feature type="domain" description="Mycothiol-dependent maleylpyruvate isomerase metal-binding" evidence="1">
    <location>
        <begin position="12"/>
        <end position="132"/>
    </location>
</feature>
<dbReference type="InterPro" id="IPR034660">
    <property type="entry name" value="DinB/YfiT-like"/>
</dbReference>